<dbReference type="InterPro" id="IPR011010">
    <property type="entry name" value="DNA_brk_join_enz"/>
</dbReference>
<keyword evidence="1" id="KW-0233">DNA recombination</keyword>
<comment type="caution">
    <text evidence="2">The sequence shown here is derived from an EMBL/GenBank/DDBJ whole genome shotgun (WGS) entry which is preliminary data.</text>
</comment>
<dbReference type="InterPro" id="IPR013762">
    <property type="entry name" value="Integrase-like_cat_sf"/>
</dbReference>
<sequence length="125" mass="13241">MSSLRAGATLATLARARGRHILRGILALARHAGAAGRALTTAEGLRRLLPRSKGDQEGQGASLGIVRGTKPETCPVRALEAWLQAGDCRYGPVFRRVDRWGTGESRALTPEAVGHILNGPLAVQQ</sequence>
<evidence type="ECO:0000313" key="2">
    <source>
        <dbReference type="EMBL" id="MDO9714146.1"/>
    </source>
</evidence>
<accession>A0ABT9EDJ6</accession>
<dbReference type="Proteomes" id="UP001243009">
    <property type="component" value="Unassembled WGS sequence"/>
</dbReference>
<name>A0ABT9EDJ6_9PROT</name>
<dbReference type="Gene3D" id="1.10.443.10">
    <property type="entry name" value="Intergrase catalytic core"/>
    <property type="match status" value="1"/>
</dbReference>
<gene>
    <name evidence="2" type="ORF">Q7A36_37955</name>
</gene>
<reference evidence="2 3" key="1">
    <citation type="submission" date="2023-08" db="EMBL/GenBank/DDBJ databases">
        <title>The draft genome sequence of Paracraurococcus sp. LOR1-02.</title>
        <authorList>
            <person name="Kingkaew E."/>
            <person name="Tanasupawat S."/>
        </authorList>
    </citation>
    <scope>NUCLEOTIDE SEQUENCE [LARGE SCALE GENOMIC DNA]</scope>
    <source>
        <strain evidence="2 3">LOR1-02</strain>
    </source>
</reference>
<evidence type="ECO:0000313" key="3">
    <source>
        <dbReference type="Proteomes" id="UP001243009"/>
    </source>
</evidence>
<evidence type="ECO:0000256" key="1">
    <source>
        <dbReference type="ARBA" id="ARBA00023172"/>
    </source>
</evidence>
<dbReference type="SUPFAM" id="SSF56349">
    <property type="entry name" value="DNA breaking-rejoining enzymes"/>
    <property type="match status" value="1"/>
</dbReference>
<protein>
    <submittedName>
        <fullName evidence="2">Uncharacterized protein</fullName>
    </submittedName>
</protein>
<dbReference type="EMBL" id="JAUTWS010000173">
    <property type="protein sequence ID" value="MDO9714146.1"/>
    <property type="molecule type" value="Genomic_DNA"/>
</dbReference>
<dbReference type="RefSeq" id="WP_305108986.1">
    <property type="nucleotide sequence ID" value="NZ_JAUTWS010000173.1"/>
</dbReference>
<organism evidence="2 3">
    <name type="scientific">Paracraurococcus lichenis</name>
    <dbReference type="NCBI Taxonomy" id="3064888"/>
    <lineage>
        <taxon>Bacteria</taxon>
        <taxon>Pseudomonadati</taxon>
        <taxon>Pseudomonadota</taxon>
        <taxon>Alphaproteobacteria</taxon>
        <taxon>Acetobacterales</taxon>
        <taxon>Roseomonadaceae</taxon>
        <taxon>Paracraurococcus</taxon>
    </lineage>
</organism>
<proteinExistence type="predicted"/>
<keyword evidence="3" id="KW-1185">Reference proteome</keyword>